<dbReference type="Gene3D" id="3.40.190.290">
    <property type="match status" value="1"/>
</dbReference>
<accession>Q2SPK2</accession>
<proteinExistence type="inferred from homology"/>
<gene>
    <name evidence="6" type="ordered locus">HCH_00516</name>
</gene>
<keyword evidence="2" id="KW-0805">Transcription regulation</keyword>
<dbReference type="Pfam" id="PF03466">
    <property type="entry name" value="LysR_substrate"/>
    <property type="match status" value="1"/>
</dbReference>
<evidence type="ECO:0000259" key="5">
    <source>
        <dbReference type="PROSITE" id="PS50931"/>
    </source>
</evidence>
<keyword evidence="3" id="KW-0238">DNA-binding</keyword>
<dbReference type="GO" id="GO:0003700">
    <property type="term" value="F:DNA-binding transcription factor activity"/>
    <property type="evidence" value="ECO:0007669"/>
    <property type="project" value="InterPro"/>
</dbReference>
<dbReference type="RefSeq" id="WP_011394499.1">
    <property type="nucleotide sequence ID" value="NC_007645.1"/>
</dbReference>
<dbReference type="PANTHER" id="PTHR30537">
    <property type="entry name" value="HTH-TYPE TRANSCRIPTIONAL REGULATOR"/>
    <property type="match status" value="1"/>
</dbReference>
<dbReference type="InterPro" id="IPR036388">
    <property type="entry name" value="WH-like_DNA-bd_sf"/>
</dbReference>
<comment type="similarity">
    <text evidence="1">Belongs to the LysR transcriptional regulatory family.</text>
</comment>
<dbReference type="InterPro" id="IPR036390">
    <property type="entry name" value="WH_DNA-bd_sf"/>
</dbReference>
<dbReference type="STRING" id="349521.HCH_00516"/>
<dbReference type="Proteomes" id="UP000000238">
    <property type="component" value="Chromosome"/>
</dbReference>
<feature type="domain" description="HTH lysR-type" evidence="5">
    <location>
        <begin position="5"/>
        <end position="62"/>
    </location>
</feature>
<keyword evidence="4" id="KW-0804">Transcription</keyword>
<evidence type="ECO:0000256" key="1">
    <source>
        <dbReference type="ARBA" id="ARBA00009437"/>
    </source>
</evidence>
<keyword evidence="7" id="KW-1185">Reference proteome</keyword>
<dbReference type="EMBL" id="CP000155">
    <property type="protein sequence ID" value="ABC27422.1"/>
    <property type="molecule type" value="Genomic_DNA"/>
</dbReference>
<evidence type="ECO:0000256" key="4">
    <source>
        <dbReference type="ARBA" id="ARBA00023163"/>
    </source>
</evidence>
<sequence length="294" mass="32742">MKQAIVLDALAYFDLVARHGGFSRAEQASGKPKATLSRQVRRLEDQLGIRLINRDSRAFALSEEGRWLHERTRDLLGDLNETVTALTHDRAPARGRLRVSCPMMFGHMVMGRRAAEFAQAYPEIQLEVTVEDREVDLIEEGYDVVIRVNPRPDSQLVGRCILRNVQHLIAPAGLPQPTDETAPVPAVARSNTPDERILRVLDGQNERAYLLRSALRLPSPLMQRDAVLTGGVVAVLPYALVAQDLAQGTLVDWGRLPTPPVEVWALHASRRLTSARIKAFIEFLSDRSESPLAL</sequence>
<dbReference type="eggNOG" id="COG0583">
    <property type="taxonomic scope" value="Bacteria"/>
</dbReference>
<dbReference type="HOGENOM" id="CLU_039613_16_2_6"/>
<organism evidence="6 7">
    <name type="scientific">Hahella chejuensis (strain KCTC 2396)</name>
    <dbReference type="NCBI Taxonomy" id="349521"/>
    <lineage>
        <taxon>Bacteria</taxon>
        <taxon>Pseudomonadati</taxon>
        <taxon>Pseudomonadota</taxon>
        <taxon>Gammaproteobacteria</taxon>
        <taxon>Oceanospirillales</taxon>
        <taxon>Hahellaceae</taxon>
        <taxon>Hahella</taxon>
    </lineage>
</organism>
<dbReference type="InterPro" id="IPR005119">
    <property type="entry name" value="LysR_subst-bd"/>
</dbReference>
<evidence type="ECO:0000313" key="6">
    <source>
        <dbReference type="EMBL" id="ABC27422.1"/>
    </source>
</evidence>
<dbReference type="GO" id="GO:0043565">
    <property type="term" value="F:sequence-specific DNA binding"/>
    <property type="evidence" value="ECO:0007669"/>
    <property type="project" value="TreeGrafter"/>
</dbReference>
<evidence type="ECO:0000256" key="2">
    <source>
        <dbReference type="ARBA" id="ARBA00023015"/>
    </source>
</evidence>
<dbReference type="PANTHER" id="PTHR30537:SF68">
    <property type="entry name" value="TRANSCRIPTIONAL REGULATOR-RELATED"/>
    <property type="match status" value="1"/>
</dbReference>
<reference evidence="6 7" key="1">
    <citation type="journal article" date="2005" name="Nucleic Acids Res.">
        <title>Genomic blueprint of Hahella chejuensis, a marine microbe producing an algicidal agent.</title>
        <authorList>
            <person name="Jeong H."/>
            <person name="Yim J.H."/>
            <person name="Lee C."/>
            <person name="Choi S.-H."/>
            <person name="Park Y.K."/>
            <person name="Yoon S.H."/>
            <person name="Hur C.-G."/>
            <person name="Kang H.-Y."/>
            <person name="Kim D."/>
            <person name="Lee H.H."/>
            <person name="Park K.H."/>
            <person name="Park S.-H."/>
            <person name="Park H.-S."/>
            <person name="Lee H.K."/>
            <person name="Oh T.K."/>
            <person name="Kim J.F."/>
        </authorList>
    </citation>
    <scope>NUCLEOTIDE SEQUENCE [LARGE SCALE GENOMIC DNA]</scope>
    <source>
        <strain evidence="6 7">KCTC 2396</strain>
    </source>
</reference>
<dbReference type="InterPro" id="IPR058163">
    <property type="entry name" value="LysR-type_TF_proteobact-type"/>
</dbReference>
<dbReference type="Pfam" id="PF00126">
    <property type="entry name" value="HTH_1"/>
    <property type="match status" value="1"/>
</dbReference>
<dbReference type="GO" id="GO:0006351">
    <property type="term" value="P:DNA-templated transcription"/>
    <property type="evidence" value="ECO:0007669"/>
    <property type="project" value="TreeGrafter"/>
</dbReference>
<protein>
    <submittedName>
        <fullName evidence="6">Transcriptional regulator</fullName>
    </submittedName>
</protein>
<dbReference type="KEGG" id="hch:HCH_00516"/>
<name>Q2SPK2_HAHCH</name>
<dbReference type="Gene3D" id="1.10.10.10">
    <property type="entry name" value="Winged helix-like DNA-binding domain superfamily/Winged helix DNA-binding domain"/>
    <property type="match status" value="1"/>
</dbReference>
<dbReference type="SUPFAM" id="SSF46785">
    <property type="entry name" value="Winged helix' DNA-binding domain"/>
    <property type="match status" value="1"/>
</dbReference>
<dbReference type="CDD" id="cd08422">
    <property type="entry name" value="PBP2_CrgA_like"/>
    <property type="match status" value="1"/>
</dbReference>
<evidence type="ECO:0000313" key="7">
    <source>
        <dbReference type="Proteomes" id="UP000000238"/>
    </source>
</evidence>
<dbReference type="InterPro" id="IPR000847">
    <property type="entry name" value="LysR_HTH_N"/>
</dbReference>
<evidence type="ECO:0000256" key="3">
    <source>
        <dbReference type="ARBA" id="ARBA00023125"/>
    </source>
</evidence>
<dbReference type="AlphaFoldDB" id="Q2SPK2"/>
<dbReference type="SUPFAM" id="SSF53850">
    <property type="entry name" value="Periplasmic binding protein-like II"/>
    <property type="match status" value="1"/>
</dbReference>
<dbReference type="PROSITE" id="PS50931">
    <property type="entry name" value="HTH_LYSR"/>
    <property type="match status" value="1"/>
</dbReference>